<proteinExistence type="predicted"/>
<protein>
    <submittedName>
        <fullName evidence="1">Uncharacterized protein</fullName>
    </submittedName>
</protein>
<dbReference type="AlphaFoldDB" id="A0A0F9BXC3"/>
<accession>A0A0F9BXC3</accession>
<name>A0A0F9BXC3_9ZZZZ</name>
<organism evidence="1">
    <name type="scientific">marine sediment metagenome</name>
    <dbReference type="NCBI Taxonomy" id="412755"/>
    <lineage>
        <taxon>unclassified sequences</taxon>
        <taxon>metagenomes</taxon>
        <taxon>ecological metagenomes</taxon>
    </lineage>
</organism>
<sequence length="217" mass="23627">MWFDVAQNSIFTRAAAAWGESAPGKAFVRDGGSWKHITALWVRNANLWENVWLLFVGRIHPDADVDTSGWTSTPLFEKLDEVTPDDASTEITSGTVTSVCPSNTVHDFEVGLSNPTLTPTGGEEVTLKIRAWLDEVSGVALTKSLRVQLKEGANVRATLSTGLSSSYTTESLVLSQAEKDSITDWDNLSVNVRTTLCMENPGGSAHSHVTWIELDFS</sequence>
<gene>
    <name evidence="1" type="ORF">LCGC14_2393940</name>
</gene>
<reference evidence="1" key="1">
    <citation type="journal article" date="2015" name="Nature">
        <title>Complex archaea that bridge the gap between prokaryotes and eukaryotes.</title>
        <authorList>
            <person name="Spang A."/>
            <person name="Saw J.H."/>
            <person name="Jorgensen S.L."/>
            <person name="Zaremba-Niedzwiedzka K."/>
            <person name="Martijn J."/>
            <person name="Lind A.E."/>
            <person name="van Eijk R."/>
            <person name="Schleper C."/>
            <person name="Guy L."/>
            <person name="Ettema T.J."/>
        </authorList>
    </citation>
    <scope>NUCLEOTIDE SEQUENCE</scope>
</reference>
<comment type="caution">
    <text evidence="1">The sequence shown here is derived from an EMBL/GenBank/DDBJ whole genome shotgun (WGS) entry which is preliminary data.</text>
</comment>
<evidence type="ECO:0000313" key="1">
    <source>
        <dbReference type="EMBL" id="KKL26575.1"/>
    </source>
</evidence>
<dbReference type="EMBL" id="LAZR01035793">
    <property type="protein sequence ID" value="KKL26575.1"/>
    <property type="molecule type" value="Genomic_DNA"/>
</dbReference>